<sequence>MPRYPNSGFDFICGSDTRFPVWSPDPGELQQILQLLTDSLSPDVSTMRTARREVKTLGERPDFNNYMAFIITELDIEISPSPQQRVPLFNGGPCVGLTYLRQRYSEAIDCLRRVGDRRLVFTAALGYFIMTDSKIALTRFAGLLRRLGELLDSEDERVCEGSLGMLHKICREYKDSVSAGAAHEDLAALLPKCLQTFEHTNPRVRACAITFVGLLLLNRTSAVMTRFDSVVSSLLQRQLDEDVEVQKRVLYDLLLLIEYHANFVVPYMHGIVEYLGLKMLQDDEIVAVQACCALTFCANATYKESLTPYLPWLLQIFLRKMKYSGSAIERLKEDGRDIRSTRGSTKKPTDGSIGGYPISDRGHADDNIFYEDNIRNLSANALHFFCIICNEELFPVLLPTLNEMLPHGDWKITESAIHAFGVIAEGCMERMAPHLPGLLMLFLNPNRNDMAPVRCAACWTLSQYYSWVLRQPAGLFLDPLIQRLLEWVLDDYEMVQEVACDALAQLEEDGKGMLVPYLNSILDTLYYGFTRYRRCRFYLLFHSLGVLADSVGSELVRARSISKLLKLLSDNWDVMVDSRINLFYRLDCLRSLAVALKAQFFPYHKTVGKRCLRLALEGMEGAFAEAIPLRSSRTSEKPFTTAALKTLGGIAEGLGGQMETFVSHTTIVALMLQCAADSIPEVREAAFYLLANIARTCSKSVYPAASSFIPFLLVNLNRSMTSLCKNATSGIGEIISILGSEVKPYASAIVDKLFANVDPSYPENLGISSALAIGHLAYFCPEEIAPRLYRIVQPCCAILKNIPSSEVKDTALNGIFRAACLNPDAVCRHFLPFLEAVLPWALPQDDFNEPMNRLLHNYRDKMWFGSNHLRRLCNRLPQELKERVLTTYDISDKPRANATEDDHKT</sequence>
<evidence type="ECO:0000313" key="1">
    <source>
        <dbReference type="EMBL" id="KAH6944915.1"/>
    </source>
</evidence>
<proteinExistence type="predicted"/>
<accession>A0ACB7TD29</accession>
<gene>
    <name evidence="1" type="ORF">HPB50_006204</name>
</gene>
<name>A0ACB7TD29_HYAAI</name>
<dbReference type="EMBL" id="CM023481">
    <property type="protein sequence ID" value="KAH6944915.1"/>
    <property type="molecule type" value="Genomic_DNA"/>
</dbReference>
<reference evidence="1" key="1">
    <citation type="submission" date="2020-05" db="EMBL/GenBank/DDBJ databases">
        <title>Large-scale comparative analyses of tick genomes elucidate their genetic diversity and vector capacities.</title>
        <authorList>
            <person name="Jia N."/>
            <person name="Wang J."/>
            <person name="Shi W."/>
            <person name="Du L."/>
            <person name="Sun Y."/>
            <person name="Zhan W."/>
            <person name="Jiang J."/>
            <person name="Wang Q."/>
            <person name="Zhang B."/>
            <person name="Ji P."/>
            <person name="Sakyi L.B."/>
            <person name="Cui X."/>
            <person name="Yuan T."/>
            <person name="Jiang B."/>
            <person name="Yang W."/>
            <person name="Lam T.T.-Y."/>
            <person name="Chang Q."/>
            <person name="Ding S."/>
            <person name="Wang X."/>
            <person name="Zhu J."/>
            <person name="Ruan X."/>
            <person name="Zhao L."/>
            <person name="Wei J."/>
            <person name="Que T."/>
            <person name="Du C."/>
            <person name="Cheng J."/>
            <person name="Dai P."/>
            <person name="Han X."/>
            <person name="Huang E."/>
            <person name="Gao Y."/>
            <person name="Liu J."/>
            <person name="Shao H."/>
            <person name="Ye R."/>
            <person name="Li L."/>
            <person name="Wei W."/>
            <person name="Wang X."/>
            <person name="Wang C."/>
            <person name="Yang T."/>
            <person name="Huo Q."/>
            <person name="Li W."/>
            <person name="Guo W."/>
            <person name="Chen H."/>
            <person name="Zhou L."/>
            <person name="Ni X."/>
            <person name="Tian J."/>
            <person name="Zhou Y."/>
            <person name="Sheng Y."/>
            <person name="Liu T."/>
            <person name="Pan Y."/>
            <person name="Xia L."/>
            <person name="Li J."/>
            <person name="Zhao F."/>
            <person name="Cao W."/>
        </authorList>
    </citation>
    <scope>NUCLEOTIDE SEQUENCE</scope>
    <source>
        <strain evidence="1">Hyas-2018</strain>
    </source>
</reference>
<dbReference type="Proteomes" id="UP000821845">
    <property type="component" value="Chromosome 1"/>
</dbReference>
<keyword evidence="2" id="KW-1185">Reference proteome</keyword>
<comment type="caution">
    <text evidence="1">The sequence shown here is derived from an EMBL/GenBank/DDBJ whole genome shotgun (WGS) entry which is preliminary data.</text>
</comment>
<organism evidence="1 2">
    <name type="scientific">Hyalomma asiaticum</name>
    <name type="common">Tick</name>
    <dbReference type="NCBI Taxonomy" id="266040"/>
    <lineage>
        <taxon>Eukaryota</taxon>
        <taxon>Metazoa</taxon>
        <taxon>Ecdysozoa</taxon>
        <taxon>Arthropoda</taxon>
        <taxon>Chelicerata</taxon>
        <taxon>Arachnida</taxon>
        <taxon>Acari</taxon>
        <taxon>Parasitiformes</taxon>
        <taxon>Ixodida</taxon>
        <taxon>Ixodoidea</taxon>
        <taxon>Ixodidae</taxon>
        <taxon>Hyalomminae</taxon>
        <taxon>Hyalomma</taxon>
    </lineage>
</organism>
<protein>
    <submittedName>
        <fullName evidence="1">Uncharacterized protein</fullName>
    </submittedName>
</protein>
<evidence type="ECO:0000313" key="2">
    <source>
        <dbReference type="Proteomes" id="UP000821845"/>
    </source>
</evidence>